<comment type="caution">
    <text evidence="1">The sequence shown here is derived from an EMBL/GenBank/DDBJ whole genome shotgun (WGS) entry which is preliminary data.</text>
</comment>
<gene>
    <name evidence="1" type="ORF">JHL16_17480</name>
</gene>
<protein>
    <submittedName>
        <fullName evidence="1">ComF family protein</fullName>
    </submittedName>
</protein>
<accession>A0ACC5R704</accession>
<dbReference type="EMBL" id="JAENHL010000007">
    <property type="protein sequence ID" value="MBK1868148.1"/>
    <property type="molecule type" value="Genomic_DNA"/>
</dbReference>
<reference evidence="1" key="1">
    <citation type="submission" date="2021-01" db="EMBL/GenBank/DDBJ databases">
        <authorList>
            <person name="Sun Q."/>
        </authorList>
    </citation>
    <scope>NUCLEOTIDE SEQUENCE</scope>
    <source>
        <strain evidence="1">YIM B02566</strain>
    </source>
</reference>
<name>A0ACC5R704_9HYPH</name>
<proteinExistence type="predicted"/>
<sequence>MLQSGMAALTLAQISDGAARLGRWSLDWLIPPQCLTCHDAVSVASGLCTRCWSALSFIEAPLCERLGLPFSYDPGSDAVSAAALADPPLWDRARAALVFDETARALAHALKYRDRHEAGIVMARLMRRAGAQLIADADAVIPVPLHRFRLWRRRYNQSAILAKHICRAADKPFAPHLVHRQKRTQAQTGLDLEERQRNVRNAFIVPERYRPDIVGKSFLLVDDVRTTGATLTACTRALKQAGAGRVDVLTFALVPKPKQFHI</sequence>
<dbReference type="Proteomes" id="UP000616151">
    <property type="component" value="Unassembled WGS sequence"/>
</dbReference>
<evidence type="ECO:0000313" key="2">
    <source>
        <dbReference type="Proteomes" id="UP000616151"/>
    </source>
</evidence>
<evidence type="ECO:0000313" key="1">
    <source>
        <dbReference type="EMBL" id="MBK1868148.1"/>
    </source>
</evidence>
<organism evidence="1 2">
    <name type="scientific">Taklimakanibacter albus</name>
    <dbReference type="NCBI Taxonomy" id="2800327"/>
    <lineage>
        <taxon>Bacteria</taxon>
        <taxon>Pseudomonadati</taxon>
        <taxon>Pseudomonadota</taxon>
        <taxon>Alphaproteobacteria</taxon>
        <taxon>Hyphomicrobiales</taxon>
        <taxon>Aestuariivirgaceae</taxon>
        <taxon>Taklimakanibacter</taxon>
    </lineage>
</organism>
<keyword evidence="2" id="KW-1185">Reference proteome</keyword>